<evidence type="ECO:0000256" key="1">
    <source>
        <dbReference type="ARBA" id="ARBA00023015"/>
    </source>
</evidence>
<protein>
    <submittedName>
        <fullName evidence="5">HTH-type transcriptional repressor NicR</fullName>
    </submittedName>
</protein>
<dbReference type="GO" id="GO:0003700">
    <property type="term" value="F:DNA-binding transcription factor activity"/>
    <property type="evidence" value="ECO:0007669"/>
    <property type="project" value="InterPro"/>
</dbReference>
<accession>A0A6S7EY79</accession>
<dbReference type="Pfam" id="PF12802">
    <property type="entry name" value="MarR_2"/>
    <property type="match status" value="1"/>
</dbReference>
<dbReference type="Proteomes" id="UP000494183">
    <property type="component" value="Unassembled WGS sequence"/>
</dbReference>
<keyword evidence="1" id="KW-0805">Transcription regulation</keyword>
<dbReference type="InterPro" id="IPR036390">
    <property type="entry name" value="WH_DNA-bd_sf"/>
</dbReference>
<dbReference type="EMBL" id="CADILH010000002">
    <property type="protein sequence ID" value="CAB3930362.1"/>
    <property type="molecule type" value="Genomic_DNA"/>
</dbReference>
<dbReference type="PANTHER" id="PTHR42756">
    <property type="entry name" value="TRANSCRIPTIONAL REGULATOR, MARR"/>
    <property type="match status" value="1"/>
</dbReference>
<dbReference type="AlphaFoldDB" id="A0A6S7EY79"/>
<dbReference type="SUPFAM" id="SSF46785">
    <property type="entry name" value="Winged helix' DNA-binding domain"/>
    <property type="match status" value="1"/>
</dbReference>
<dbReference type="InterPro" id="IPR036388">
    <property type="entry name" value="WH-like_DNA-bd_sf"/>
</dbReference>
<name>A0A6S7EY79_9BURK</name>
<evidence type="ECO:0000256" key="3">
    <source>
        <dbReference type="ARBA" id="ARBA00023163"/>
    </source>
</evidence>
<evidence type="ECO:0000313" key="6">
    <source>
        <dbReference type="Proteomes" id="UP000494183"/>
    </source>
</evidence>
<dbReference type="Gene3D" id="1.10.10.10">
    <property type="entry name" value="Winged helix-like DNA-binding domain superfamily/Winged helix DNA-binding domain"/>
    <property type="match status" value="1"/>
</dbReference>
<keyword evidence="6" id="KW-1185">Reference proteome</keyword>
<dbReference type="GO" id="GO:0003677">
    <property type="term" value="F:DNA binding"/>
    <property type="evidence" value="ECO:0007669"/>
    <property type="project" value="UniProtKB-KW"/>
</dbReference>
<dbReference type="KEGG" id="ais:BUW96_15850"/>
<keyword evidence="2" id="KW-0238">DNA-binding</keyword>
<dbReference type="InterPro" id="IPR000835">
    <property type="entry name" value="HTH_MarR-typ"/>
</dbReference>
<keyword evidence="3" id="KW-0804">Transcription</keyword>
<feature type="domain" description="HTH marR-type" evidence="4">
    <location>
        <begin position="21"/>
        <end position="153"/>
    </location>
</feature>
<proteinExistence type="predicted"/>
<sequence>MANKAEKSSSTPERNVSENWDQRLGFLMHDVSRLRRKVFDEVMKPEGITRSQWWVLAHLSRHDGMSQSDLADRLDLGRAALGGLIDRLEAMRLVRRGADGQDRRAKLVFLTEDGVAMIERMRGKSDRMSEAILEGLSQAQRHQLADMLSLVKANLLAFGKPLD</sequence>
<dbReference type="RefSeq" id="WP_063642730.1">
    <property type="nucleotide sequence ID" value="NZ_CADIJK010000007.1"/>
</dbReference>
<organism evidence="5 6">
    <name type="scientific">Achromobacter insolitus</name>
    <dbReference type="NCBI Taxonomy" id="217204"/>
    <lineage>
        <taxon>Bacteria</taxon>
        <taxon>Pseudomonadati</taxon>
        <taxon>Pseudomonadota</taxon>
        <taxon>Betaproteobacteria</taxon>
        <taxon>Burkholderiales</taxon>
        <taxon>Alcaligenaceae</taxon>
        <taxon>Achromobacter</taxon>
    </lineage>
</organism>
<evidence type="ECO:0000259" key="4">
    <source>
        <dbReference type="PROSITE" id="PS50995"/>
    </source>
</evidence>
<dbReference type="PROSITE" id="PS50995">
    <property type="entry name" value="HTH_MARR_2"/>
    <property type="match status" value="1"/>
</dbReference>
<dbReference type="SMART" id="SM00347">
    <property type="entry name" value="HTH_MARR"/>
    <property type="match status" value="1"/>
</dbReference>
<evidence type="ECO:0000313" key="5">
    <source>
        <dbReference type="EMBL" id="CAB3930362.1"/>
    </source>
</evidence>
<gene>
    <name evidence="5" type="primary">nicR_1</name>
    <name evidence="5" type="ORF">LMG6000_01416</name>
</gene>
<dbReference type="PRINTS" id="PR00598">
    <property type="entry name" value="HTHMARR"/>
</dbReference>
<dbReference type="GeneID" id="92762422"/>
<evidence type="ECO:0000256" key="2">
    <source>
        <dbReference type="ARBA" id="ARBA00023125"/>
    </source>
</evidence>
<reference evidence="5 6" key="1">
    <citation type="submission" date="2020-04" db="EMBL/GenBank/DDBJ databases">
        <authorList>
            <person name="De Canck E."/>
        </authorList>
    </citation>
    <scope>NUCLEOTIDE SEQUENCE [LARGE SCALE GENOMIC DNA]</scope>
    <source>
        <strain evidence="5 6">LMG 6000</strain>
    </source>
</reference>
<dbReference type="PANTHER" id="PTHR42756:SF1">
    <property type="entry name" value="TRANSCRIPTIONAL REPRESSOR OF EMRAB OPERON"/>
    <property type="match status" value="1"/>
</dbReference>